<evidence type="ECO:0000313" key="1">
    <source>
        <dbReference type="EMBL" id="BBZ27929.1"/>
    </source>
</evidence>
<dbReference type="KEGG" id="mmag:MMAD_22240"/>
<evidence type="ECO:0000313" key="2">
    <source>
        <dbReference type="Proteomes" id="UP000466517"/>
    </source>
</evidence>
<accession>A0A7I7XFG8</accession>
<dbReference type="EMBL" id="AP022610">
    <property type="protein sequence ID" value="BBZ27929.1"/>
    <property type="molecule type" value="Genomic_DNA"/>
</dbReference>
<name>A0A7I7XFG8_9MYCO</name>
<proteinExistence type="predicted"/>
<reference evidence="1 2" key="1">
    <citation type="journal article" date="2019" name="Emerg. Microbes Infect.">
        <title>Comprehensive subspecies identification of 175 nontuberculous mycobacteria species based on 7547 genomic profiles.</title>
        <authorList>
            <person name="Matsumoto Y."/>
            <person name="Kinjo T."/>
            <person name="Motooka D."/>
            <person name="Nabeya D."/>
            <person name="Jung N."/>
            <person name="Uechi K."/>
            <person name="Horii T."/>
            <person name="Iida T."/>
            <person name="Fujita J."/>
            <person name="Nakamura S."/>
        </authorList>
    </citation>
    <scope>NUCLEOTIDE SEQUENCE [LARGE SCALE GENOMIC DNA]</scope>
    <source>
        <strain evidence="1 2">JCM 13574</strain>
    </source>
</reference>
<keyword evidence="2" id="KW-1185">Reference proteome</keyword>
<dbReference type="Proteomes" id="UP000466517">
    <property type="component" value="Chromosome"/>
</dbReference>
<protein>
    <submittedName>
        <fullName evidence="1">Uncharacterized protein</fullName>
    </submittedName>
</protein>
<gene>
    <name evidence="1" type="ORF">MMAD_22240</name>
</gene>
<dbReference type="AlphaFoldDB" id="A0A7I7XFG8"/>
<organism evidence="1 2">
    <name type="scientific">Mycolicibacterium madagascariense</name>
    <dbReference type="NCBI Taxonomy" id="212765"/>
    <lineage>
        <taxon>Bacteria</taxon>
        <taxon>Bacillati</taxon>
        <taxon>Actinomycetota</taxon>
        <taxon>Actinomycetes</taxon>
        <taxon>Mycobacteriales</taxon>
        <taxon>Mycobacteriaceae</taxon>
        <taxon>Mycolicibacterium</taxon>
    </lineage>
</organism>
<sequence>MAGALDELLSTLDEMLLALLDTPLAVWLAVSLEQAEVPRTATAVRPAAASAR</sequence>